<keyword evidence="4" id="KW-0547">Nucleotide-binding</keyword>
<dbReference type="GO" id="GO:0051607">
    <property type="term" value="P:defense response to virus"/>
    <property type="evidence" value="ECO:0007669"/>
    <property type="project" value="UniProtKB-KW"/>
</dbReference>
<keyword evidence="7" id="KW-0067">ATP-binding</keyword>
<dbReference type="InterPro" id="IPR006483">
    <property type="entry name" value="CRISPR-assoc_Cas3_HD"/>
</dbReference>
<dbReference type="PROSITE" id="PS51643">
    <property type="entry name" value="HD_CAS3"/>
    <property type="match status" value="1"/>
</dbReference>
<dbReference type="GO" id="GO:0046872">
    <property type="term" value="F:metal ion binding"/>
    <property type="evidence" value="ECO:0007669"/>
    <property type="project" value="UniProtKB-KW"/>
</dbReference>
<comment type="similarity">
    <text evidence="2">In the central section; belongs to the CRISPR-associated helicase Cas3 family.</text>
</comment>
<name>A0A5A9GR73_AZOLI</name>
<dbReference type="InterPro" id="IPR014001">
    <property type="entry name" value="Helicase_ATP-bd"/>
</dbReference>
<dbReference type="InterPro" id="IPR054712">
    <property type="entry name" value="Cas3-like_dom"/>
</dbReference>
<dbReference type="Gene3D" id="3.40.50.300">
    <property type="entry name" value="P-loop containing nucleotide triphosphate hydrolases"/>
    <property type="match status" value="2"/>
</dbReference>
<dbReference type="SUPFAM" id="SSF109604">
    <property type="entry name" value="HD-domain/PDEase-like"/>
    <property type="match status" value="1"/>
</dbReference>
<evidence type="ECO:0000259" key="10">
    <source>
        <dbReference type="PROSITE" id="PS51643"/>
    </source>
</evidence>
<dbReference type="EMBL" id="VTTN01000004">
    <property type="protein sequence ID" value="KAA0596114.1"/>
    <property type="molecule type" value="Genomic_DNA"/>
</dbReference>
<gene>
    <name evidence="11" type="primary">cas3u</name>
    <name evidence="11" type="ORF">FZ942_13140</name>
</gene>
<dbReference type="NCBIfam" id="TIGR02621">
    <property type="entry name" value="cas3_GSU0051"/>
    <property type="match status" value="1"/>
</dbReference>
<keyword evidence="5" id="KW-0378">Hydrolase</keyword>
<feature type="domain" description="HD Cas3-type" evidence="10">
    <location>
        <begin position="810"/>
        <end position="1009"/>
    </location>
</feature>
<keyword evidence="11" id="KW-0255">Endonuclease</keyword>
<reference evidence="11 12" key="1">
    <citation type="submission" date="2019-08" db="EMBL/GenBank/DDBJ databases">
        <authorList>
            <person name="Grouzdev D."/>
            <person name="Tikhonova E."/>
            <person name="Kravchenko I."/>
        </authorList>
    </citation>
    <scope>NUCLEOTIDE SEQUENCE [LARGE SCALE GENOMIC DNA]</scope>
    <source>
        <strain evidence="11 12">59b</strain>
    </source>
</reference>
<dbReference type="Gene3D" id="1.10.3210.30">
    <property type="match status" value="1"/>
</dbReference>
<dbReference type="NCBIfam" id="TIGR01596">
    <property type="entry name" value="cas3_HD"/>
    <property type="match status" value="1"/>
</dbReference>
<keyword evidence="11" id="KW-0540">Nuclease</keyword>
<feature type="compositionally biased region" description="Basic and acidic residues" evidence="9">
    <location>
        <begin position="1017"/>
        <end position="1029"/>
    </location>
</feature>
<dbReference type="InterPro" id="IPR038257">
    <property type="entry name" value="CRISPR-assoc_Cas3_HD_sf"/>
</dbReference>
<evidence type="ECO:0000256" key="1">
    <source>
        <dbReference type="ARBA" id="ARBA00006847"/>
    </source>
</evidence>
<organism evidence="11 12">
    <name type="scientific">Azospirillum lipoferum</name>
    <dbReference type="NCBI Taxonomy" id="193"/>
    <lineage>
        <taxon>Bacteria</taxon>
        <taxon>Pseudomonadati</taxon>
        <taxon>Pseudomonadota</taxon>
        <taxon>Alphaproteobacteria</taxon>
        <taxon>Rhodospirillales</taxon>
        <taxon>Azospirillaceae</taxon>
        <taxon>Azospirillum</taxon>
    </lineage>
</organism>
<dbReference type="Proteomes" id="UP000324927">
    <property type="component" value="Unassembled WGS sequence"/>
</dbReference>
<keyword evidence="6" id="KW-0347">Helicase</keyword>
<feature type="region of interest" description="Disordered" evidence="9">
    <location>
        <begin position="1009"/>
        <end position="1029"/>
    </location>
</feature>
<dbReference type="Pfam" id="PF18019">
    <property type="entry name" value="Cas3_HD"/>
    <property type="match status" value="1"/>
</dbReference>
<dbReference type="SMART" id="SM00487">
    <property type="entry name" value="DEXDc"/>
    <property type="match status" value="1"/>
</dbReference>
<dbReference type="GO" id="GO:0004386">
    <property type="term" value="F:helicase activity"/>
    <property type="evidence" value="ECO:0007669"/>
    <property type="project" value="UniProtKB-KW"/>
</dbReference>
<dbReference type="GO" id="GO:0004519">
    <property type="term" value="F:endonuclease activity"/>
    <property type="evidence" value="ECO:0007669"/>
    <property type="project" value="UniProtKB-KW"/>
</dbReference>
<sequence>MTSLTADHFTAFFTEIHGHLPFPWQQRLATQVTADGDWPDQLALPTGFGKTAALDIAVFLLALEADRGAQRRAPMRIAFVVDRRLVVDDAFERAEKIEKALKDALVEPKGPITTLVAERLRKLTGETDAPPLVVQRLRGGIPREDGWARSPAQPTILCSTVDQVGSRLLFRGYGVSDAAKPIHAGLIGADCLILLDEAHLAEPFRQTLRRIAGHKGDGPEAVSAPWRVALLSATPRPEEGATLFEPDAEDANNLILAARRHAPKPVRLIAPPKGKAEAVEEEDSNAKADAAAERQRVTVLADEVTAAITALRAQGIDRPAVAVVVNRIARARQLFERLKAEIGTDASLTLMIGPTREWERKEAAGKLGPLRTQSRLWKAGETRVLEHTTIVIATQCLEAGADLDFDGLVSEAAPLDALRQRFGRLNRAGRPFVAHGAAVAGKPELSTRHDDPVYGRSIKAAWDWLSERAAGGTVDFGPAAFDALSKEAPPPENPSPYSPHADAPVLMPAHLDLLSQTAPVPACDPEVALYLHGPRRQPDAVSVIWRADVEPGRPDDANLRRLLLLVPPRSGEAVELPVWTVRRWLTNGARESGQLADLPATAPDEPPFHRPDAPVKRVFRWSGDDDRSGWIDPSALRPGDTIVVPAGYGGLDRFGWNPEAATHVPDIATKVAQPFVGRRFAVRVAPGLLMPYPEGALDKDERKRLEAKADAAAARLRQALAETGSVTDWARVRDAVLALGLPAELKESLNRLEHAKGRRRRVEMHRDLYGEDGDQPRGIVFVAPLGLKDVTAEEDKADGGSTEDDIAGSLPGYAQPLAEHSGEVEAMTTRFALAAGLAEERVADLAVAGYLHDLGKIDPRFQRWLASDPLADPDRVLAKSGRKLPRDARERAGLPPHWRHEALSVRLARETPRLEEAKDRQLVLWLVGTHHGHGRPLFPHSDPPNGQPPTLPAVLGNPTTLPPGCGPQSLGFELDGLDWPGLFEHLKAKYGLWELARMEAILRLADQRASAAAAKRKGSEAGKTEGDAA</sequence>
<proteinExistence type="inferred from homology"/>
<dbReference type="Pfam" id="PF22590">
    <property type="entry name" value="Cas3-like_C_2"/>
    <property type="match status" value="1"/>
</dbReference>
<dbReference type="GO" id="GO:0005524">
    <property type="term" value="F:ATP binding"/>
    <property type="evidence" value="ECO:0007669"/>
    <property type="project" value="UniProtKB-KW"/>
</dbReference>
<evidence type="ECO:0000313" key="11">
    <source>
        <dbReference type="EMBL" id="KAA0596114.1"/>
    </source>
</evidence>
<dbReference type="InterPro" id="IPR027417">
    <property type="entry name" value="P-loop_NTPase"/>
</dbReference>
<evidence type="ECO:0000313" key="12">
    <source>
        <dbReference type="Proteomes" id="UP000324927"/>
    </source>
</evidence>
<evidence type="ECO:0000256" key="2">
    <source>
        <dbReference type="ARBA" id="ARBA00009046"/>
    </source>
</evidence>
<dbReference type="SUPFAM" id="SSF52540">
    <property type="entry name" value="P-loop containing nucleoside triphosphate hydrolases"/>
    <property type="match status" value="1"/>
</dbReference>
<dbReference type="OrthoDB" id="9815222at2"/>
<accession>A0A5A9GR73</accession>
<dbReference type="RefSeq" id="WP_149231510.1">
    <property type="nucleotide sequence ID" value="NZ_JALJXJ010000005.1"/>
</dbReference>
<evidence type="ECO:0000256" key="5">
    <source>
        <dbReference type="ARBA" id="ARBA00022801"/>
    </source>
</evidence>
<keyword evidence="12" id="KW-1185">Reference proteome</keyword>
<evidence type="ECO:0000256" key="9">
    <source>
        <dbReference type="SAM" id="MobiDB-lite"/>
    </source>
</evidence>
<evidence type="ECO:0000256" key="6">
    <source>
        <dbReference type="ARBA" id="ARBA00022806"/>
    </source>
</evidence>
<dbReference type="AlphaFoldDB" id="A0A5A9GR73"/>
<protein>
    <submittedName>
        <fullName evidence="11">Type I-U CRISPR-associated helicase/endonuclease Cas3</fullName>
    </submittedName>
</protein>
<keyword evidence="8" id="KW-0051">Antiviral defense</keyword>
<dbReference type="InterPro" id="IPR013444">
    <property type="entry name" value="Helicase_Cas3_CRISPR-ass_Anaes"/>
</dbReference>
<comment type="caution">
    <text evidence="11">The sequence shown here is derived from an EMBL/GenBank/DDBJ whole genome shotgun (WGS) entry which is preliminary data.</text>
</comment>
<evidence type="ECO:0000256" key="4">
    <source>
        <dbReference type="ARBA" id="ARBA00022741"/>
    </source>
</evidence>
<comment type="similarity">
    <text evidence="1">In the N-terminal section; belongs to the CRISPR-associated nuclease Cas3-HD family.</text>
</comment>
<dbReference type="GO" id="GO:0016787">
    <property type="term" value="F:hydrolase activity"/>
    <property type="evidence" value="ECO:0007669"/>
    <property type="project" value="UniProtKB-KW"/>
</dbReference>
<keyword evidence="3" id="KW-0479">Metal-binding</keyword>
<evidence type="ECO:0000256" key="3">
    <source>
        <dbReference type="ARBA" id="ARBA00022723"/>
    </source>
</evidence>
<evidence type="ECO:0000256" key="7">
    <source>
        <dbReference type="ARBA" id="ARBA00022840"/>
    </source>
</evidence>
<evidence type="ECO:0000256" key="8">
    <source>
        <dbReference type="ARBA" id="ARBA00023118"/>
    </source>
</evidence>